<keyword evidence="4" id="KW-1185">Reference proteome</keyword>
<dbReference type="Proteomes" id="UP001589734">
    <property type="component" value="Unassembled WGS sequence"/>
</dbReference>
<dbReference type="Pfam" id="PF02517">
    <property type="entry name" value="Rce1-like"/>
    <property type="match status" value="1"/>
</dbReference>
<name>A0ABV6BYE3_9FLAO</name>
<feature type="transmembrane region" description="Helical" evidence="1">
    <location>
        <begin position="142"/>
        <end position="161"/>
    </location>
</feature>
<dbReference type="EMBL" id="JBHLYW010000032">
    <property type="protein sequence ID" value="MFC0080454.1"/>
    <property type="molecule type" value="Genomic_DNA"/>
</dbReference>
<feature type="transmembrane region" description="Helical" evidence="1">
    <location>
        <begin position="190"/>
        <end position="208"/>
    </location>
</feature>
<comment type="caution">
    <text evidence="3">The sequence shown here is derived from an EMBL/GenBank/DDBJ whole genome shotgun (WGS) entry which is preliminary data.</text>
</comment>
<feature type="transmembrane region" description="Helical" evidence="1">
    <location>
        <begin position="73"/>
        <end position="98"/>
    </location>
</feature>
<evidence type="ECO:0000256" key="1">
    <source>
        <dbReference type="SAM" id="Phobius"/>
    </source>
</evidence>
<dbReference type="RefSeq" id="WP_379682808.1">
    <property type="nucleotide sequence ID" value="NZ_JBHLYW010000032.1"/>
</dbReference>
<protein>
    <submittedName>
        <fullName evidence="3">Lysostaphin resistance A-like protein</fullName>
    </submittedName>
</protein>
<keyword evidence="1" id="KW-0472">Membrane</keyword>
<keyword evidence="1" id="KW-1133">Transmembrane helix</keyword>
<feature type="transmembrane region" description="Helical" evidence="1">
    <location>
        <begin position="7"/>
        <end position="28"/>
    </location>
</feature>
<feature type="transmembrane region" description="Helical" evidence="1">
    <location>
        <begin position="220"/>
        <end position="239"/>
    </location>
</feature>
<sequence>MNKLKFPLLFIFGFAIYFFIDASTFSILQKEITATSHSKILGHVLAYTITLIPLFITVMFLHKSISSVPEKLGLSKGIVIGFIFAFVSTLPMLIAYLVNFSLNTKLSLDTILINTISSAFFEEIIYRAFLFGMLYRFTRLGFVPSIFLGSLLFGIAHLYQSTEIDELIGIFLLTFLGSVLFAWIYVECKFNLWTAIFLHCLMNLYWLIFDVSTNSLGDTYANIFRFSTIFIALFITIYFKRKKKIPLEITKKTWWMKPKNDN</sequence>
<gene>
    <name evidence="3" type="ORF">ACFFLS_25675</name>
</gene>
<feature type="transmembrane region" description="Helical" evidence="1">
    <location>
        <begin position="40"/>
        <end position="61"/>
    </location>
</feature>
<feature type="transmembrane region" description="Helical" evidence="1">
    <location>
        <begin position="167"/>
        <end position="185"/>
    </location>
</feature>
<accession>A0ABV6BYE3</accession>
<keyword evidence="1" id="KW-0812">Transmembrane</keyword>
<evidence type="ECO:0000313" key="3">
    <source>
        <dbReference type="EMBL" id="MFC0080454.1"/>
    </source>
</evidence>
<evidence type="ECO:0000259" key="2">
    <source>
        <dbReference type="Pfam" id="PF02517"/>
    </source>
</evidence>
<dbReference type="InterPro" id="IPR003675">
    <property type="entry name" value="Rce1/LyrA-like_dom"/>
</dbReference>
<organism evidence="3 4">
    <name type="scientific">Flavobacterium procerum</name>
    <dbReference type="NCBI Taxonomy" id="1455569"/>
    <lineage>
        <taxon>Bacteria</taxon>
        <taxon>Pseudomonadati</taxon>
        <taxon>Bacteroidota</taxon>
        <taxon>Flavobacteriia</taxon>
        <taxon>Flavobacteriales</taxon>
        <taxon>Flavobacteriaceae</taxon>
        <taxon>Flavobacterium</taxon>
    </lineage>
</organism>
<proteinExistence type="predicted"/>
<evidence type="ECO:0000313" key="4">
    <source>
        <dbReference type="Proteomes" id="UP001589734"/>
    </source>
</evidence>
<reference evidence="3 4" key="1">
    <citation type="submission" date="2024-09" db="EMBL/GenBank/DDBJ databases">
        <authorList>
            <person name="Sun Q."/>
            <person name="Mori K."/>
        </authorList>
    </citation>
    <scope>NUCLEOTIDE SEQUENCE [LARGE SCALE GENOMIC DNA]</scope>
    <source>
        <strain evidence="3 4">CGMCC 1.12926</strain>
    </source>
</reference>
<feature type="domain" description="CAAX prenyl protease 2/Lysostaphin resistance protein A-like" evidence="2">
    <location>
        <begin position="110"/>
        <end position="204"/>
    </location>
</feature>